<keyword evidence="3" id="KW-0238">DNA-binding</keyword>
<dbReference type="Gene3D" id="1.10.10.10">
    <property type="entry name" value="Winged helix-like DNA-binding domain superfamily/Winged helix DNA-binding domain"/>
    <property type="match status" value="1"/>
</dbReference>
<evidence type="ECO:0000313" key="10">
    <source>
        <dbReference type="Proteomes" id="UP000611629"/>
    </source>
</evidence>
<reference evidence="9" key="1">
    <citation type="submission" date="2020-07" db="EMBL/GenBank/DDBJ databases">
        <title>Genomic analysis of a strain of Sedimentibacter Hydroxybenzoicus DSM7310.</title>
        <authorList>
            <person name="Ma S."/>
        </authorList>
    </citation>
    <scope>NUCLEOTIDE SEQUENCE</scope>
    <source>
        <strain evidence="9">DSM 7310</strain>
    </source>
</reference>
<evidence type="ECO:0000256" key="3">
    <source>
        <dbReference type="ARBA" id="ARBA00023125"/>
    </source>
</evidence>
<dbReference type="InterPro" id="IPR036390">
    <property type="entry name" value="WH_DNA-bd_sf"/>
</dbReference>
<evidence type="ECO:0000256" key="4">
    <source>
        <dbReference type="ARBA" id="ARBA00023163"/>
    </source>
</evidence>
<comment type="similarity">
    <text evidence="5">Belongs to the SarZ family.</text>
</comment>
<dbReference type="InterPro" id="IPR036388">
    <property type="entry name" value="WH-like_DNA-bd_sf"/>
</dbReference>
<dbReference type="PROSITE" id="PS50995">
    <property type="entry name" value="HTH_MARR_2"/>
    <property type="match status" value="1"/>
</dbReference>
<protein>
    <recommendedName>
        <fullName evidence="6">HTH-type transcriptional regulator SarZ</fullName>
    </recommendedName>
    <alternativeName>
        <fullName evidence="7">Staphylococcal accessory regulator Z</fullName>
    </alternativeName>
</protein>
<proteinExistence type="inferred from homology"/>
<evidence type="ECO:0000256" key="6">
    <source>
        <dbReference type="ARBA" id="ARBA00047188"/>
    </source>
</evidence>
<dbReference type="AlphaFoldDB" id="A0A974BLJ4"/>
<gene>
    <name evidence="9" type="ORF">HZF24_14285</name>
</gene>
<accession>A0A974BLJ4</accession>
<keyword evidence="2" id="KW-0805">Transcription regulation</keyword>
<dbReference type="GO" id="GO:0003700">
    <property type="term" value="F:DNA-binding transcription factor activity"/>
    <property type="evidence" value="ECO:0007669"/>
    <property type="project" value="InterPro"/>
</dbReference>
<evidence type="ECO:0000313" key="9">
    <source>
        <dbReference type="EMBL" id="NYB75312.1"/>
    </source>
</evidence>
<dbReference type="GO" id="GO:0005737">
    <property type="term" value="C:cytoplasm"/>
    <property type="evidence" value="ECO:0007669"/>
    <property type="project" value="UniProtKB-SubCell"/>
</dbReference>
<comment type="subcellular location">
    <subcellularLocation>
        <location evidence="1">Cytoplasm</location>
    </subcellularLocation>
</comment>
<dbReference type="Pfam" id="PF22381">
    <property type="entry name" value="Staph_reg_Sar_Rot"/>
    <property type="match status" value="1"/>
</dbReference>
<dbReference type="PANTHER" id="PTHR42756:SF1">
    <property type="entry name" value="TRANSCRIPTIONAL REPRESSOR OF EMRAB OPERON"/>
    <property type="match status" value="1"/>
</dbReference>
<dbReference type="InterPro" id="IPR055166">
    <property type="entry name" value="Transc_reg_Sar_Rot_HTH"/>
</dbReference>
<name>A0A974BLJ4_SEDHY</name>
<sequence length="152" mass="17075">MKDEILKRELWDMTRNVTTALQAILGPVMEAHGLTAMQGRVLSAVKECDDVNVGTISKILDVCGSNASNMCKKLEKDGFIIRKRSKEDERVVELLLTEKGESVLGRINNELKERYGAVLKDMDDEKFDSIIKGITALNELLEDFEKSISNQE</sequence>
<dbReference type="GO" id="GO:0003677">
    <property type="term" value="F:DNA binding"/>
    <property type="evidence" value="ECO:0007669"/>
    <property type="project" value="UniProtKB-KW"/>
</dbReference>
<dbReference type="Proteomes" id="UP000611629">
    <property type="component" value="Unassembled WGS sequence"/>
</dbReference>
<dbReference type="SUPFAM" id="SSF46785">
    <property type="entry name" value="Winged helix' DNA-binding domain"/>
    <property type="match status" value="1"/>
</dbReference>
<keyword evidence="4" id="KW-0804">Transcription</keyword>
<evidence type="ECO:0000256" key="2">
    <source>
        <dbReference type="ARBA" id="ARBA00023015"/>
    </source>
</evidence>
<feature type="domain" description="HTH marR-type" evidence="8">
    <location>
        <begin position="3"/>
        <end position="146"/>
    </location>
</feature>
<dbReference type="RefSeq" id="WP_179239019.1">
    <property type="nucleotide sequence ID" value="NZ_JACBNQ010000020.1"/>
</dbReference>
<evidence type="ECO:0000256" key="7">
    <source>
        <dbReference type="ARBA" id="ARBA00047207"/>
    </source>
</evidence>
<dbReference type="EMBL" id="JACBNQ010000020">
    <property type="protein sequence ID" value="NYB75312.1"/>
    <property type="molecule type" value="Genomic_DNA"/>
</dbReference>
<evidence type="ECO:0000256" key="1">
    <source>
        <dbReference type="ARBA" id="ARBA00004496"/>
    </source>
</evidence>
<evidence type="ECO:0000256" key="5">
    <source>
        <dbReference type="ARBA" id="ARBA00046337"/>
    </source>
</evidence>
<keyword evidence="10" id="KW-1185">Reference proteome</keyword>
<evidence type="ECO:0000259" key="8">
    <source>
        <dbReference type="PROSITE" id="PS50995"/>
    </source>
</evidence>
<dbReference type="InterPro" id="IPR000835">
    <property type="entry name" value="HTH_MarR-typ"/>
</dbReference>
<dbReference type="PANTHER" id="PTHR42756">
    <property type="entry name" value="TRANSCRIPTIONAL REGULATOR, MARR"/>
    <property type="match status" value="1"/>
</dbReference>
<organism evidence="9 10">
    <name type="scientific">Sedimentibacter hydroxybenzoicus DSM 7310</name>
    <dbReference type="NCBI Taxonomy" id="1123245"/>
    <lineage>
        <taxon>Bacteria</taxon>
        <taxon>Bacillati</taxon>
        <taxon>Bacillota</taxon>
        <taxon>Tissierellia</taxon>
        <taxon>Sedimentibacter</taxon>
    </lineage>
</organism>
<comment type="caution">
    <text evidence="9">The sequence shown here is derived from an EMBL/GenBank/DDBJ whole genome shotgun (WGS) entry which is preliminary data.</text>
</comment>
<dbReference type="SMART" id="SM00347">
    <property type="entry name" value="HTH_MARR"/>
    <property type="match status" value="1"/>
</dbReference>